<dbReference type="Proteomes" id="UP001163603">
    <property type="component" value="Chromosome 14"/>
</dbReference>
<dbReference type="EMBL" id="CM047749">
    <property type="protein sequence ID" value="KAJ0010856.1"/>
    <property type="molecule type" value="Genomic_DNA"/>
</dbReference>
<protein>
    <submittedName>
        <fullName evidence="1">Uncharacterized protein</fullName>
    </submittedName>
</protein>
<gene>
    <name evidence="1" type="ORF">Pint_33129</name>
</gene>
<sequence>MCFALIDLLIDLVHQELSLADQFSKFKIPHNIIKKLLSIVPPSESNMFRVDFRSTHVHYLNNLEEDAMYKRWRSNINEILMPVYPGQLRYIRKNLFHAVYVLDPATVHGLQACFPIKLLIIIDMITSLYENNFPVRFGVILYSTKFINKIEINGGELQSSALEDDSEVKEDTSSLIIRLFSYIKENYGTQTAFQFLSNVNRLRMESEDSEDDALEMHLIEGAFVETIVPKAKSPPQDLLLKLEKEQSLKEKSQEISMFVFKLGLAKLQSCLLMNGLVFDSNEEALINAMNDELPRIQEQVYYGHISSRTDVLDKFLSENGISRYNPQIIADAKVKPRFISLASSILGGESWLKDVNYLHSPETMDDVKPVTHLLAVDVMSKKGIKLLREGIHFLIRGSKVARLGVLFSASQEADSSSLLLVKAFEITASTYSHKKKVLEFLDQLCLYYERTLAFPVSAKSTQAFIDKISEFAEANGLSSKVFISSLPEYHDGSVRKYLNKVVQFLYRELGVEPGINAVITNGRVMSPIDVSTFLSHDLDLLESVEFKHRIKYVWEIIEGTQGANPEQKKTKKQPILIAQTDPGLYKRDANFINALCSKFVSDIIMLVSSALAMRERGSESARFEILSAEHSAVVLNSENSVLHIDAVIDPLSPTGQKLSSILRVLQKYTRSSMRIVLNPVKQNGSKSIVLIEFWFYVMFIIIWSSSRSCSRLA</sequence>
<accession>A0ACC0X882</accession>
<evidence type="ECO:0000313" key="1">
    <source>
        <dbReference type="EMBL" id="KAJ0010856.1"/>
    </source>
</evidence>
<name>A0ACC0X882_9ROSI</name>
<reference evidence="2" key="1">
    <citation type="journal article" date="2023" name="G3 (Bethesda)">
        <title>Genome assembly and association tests identify interacting loci associated with vigor, precocity, and sex in interspecific pistachio rootstocks.</title>
        <authorList>
            <person name="Palmer W."/>
            <person name="Jacygrad E."/>
            <person name="Sagayaradj S."/>
            <person name="Cavanaugh K."/>
            <person name="Han R."/>
            <person name="Bertier L."/>
            <person name="Beede B."/>
            <person name="Kafkas S."/>
            <person name="Golino D."/>
            <person name="Preece J."/>
            <person name="Michelmore R."/>
        </authorList>
    </citation>
    <scope>NUCLEOTIDE SEQUENCE [LARGE SCALE GENOMIC DNA]</scope>
</reference>
<comment type="caution">
    <text evidence="1">The sequence shown here is derived from an EMBL/GenBank/DDBJ whole genome shotgun (WGS) entry which is preliminary data.</text>
</comment>
<organism evidence="1 2">
    <name type="scientific">Pistacia integerrima</name>
    <dbReference type="NCBI Taxonomy" id="434235"/>
    <lineage>
        <taxon>Eukaryota</taxon>
        <taxon>Viridiplantae</taxon>
        <taxon>Streptophyta</taxon>
        <taxon>Embryophyta</taxon>
        <taxon>Tracheophyta</taxon>
        <taxon>Spermatophyta</taxon>
        <taxon>Magnoliopsida</taxon>
        <taxon>eudicotyledons</taxon>
        <taxon>Gunneridae</taxon>
        <taxon>Pentapetalae</taxon>
        <taxon>rosids</taxon>
        <taxon>malvids</taxon>
        <taxon>Sapindales</taxon>
        <taxon>Anacardiaceae</taxon>
        <taxon>Pistacia</taxon>
    </lineage>
</organism>
<keyword evidence="2" id="KW-1185">Reference proteome</keyword>
<evidence type="ECO:0000313" key="2">
    <source>
        <dbReference type="Proteomes" id="UP001163603"/>
    </source>
</evidence>
<proteinExistence type="predicted"/>